<dbReference type="RefSeq" id="WP_100387667.1">
    <property type="nucleotide sequence ID" value="NZ_BMZU01000001.1"/>
</dbReference>
<dbReference type="GO" id="GO:0042597">
    <property type="term" value="C:periplasmic space"/>
    <property type="evidence" value="ECO:0007669"/>
    <property type="project" value="UniProtKB-SubCell"/>
</dbReference>
<dbReference type="PROSITE" id="PS51318">
    <property type="entry name" value="TAT"/>
    <property type="match status" value="1"/>
</dbReference>
<accession>A0A2M9D5D9</accession>
<keyword evidence="4" id="KW-0574">Periplasm</keyword>
<dbReference type="EMBL" id="PGFH01000001">
    <property type="protein sequence ID" value="PJJ80932.1"/>
    <property type="molecule type" value="Genomic_DNA"/>
</dbReference>
<dbReference type="Proteomes" id="UP000231742">
    <property type="component" value="Unassembled WGS sequence"/>
</dbReference>
<reference evidence="5 6" key="1">
    <citation type="submission" date="2017-11" db="EMBL/GenBank/DDBJ databases">
        <title>Genomic Encyclopedia of Archaeal and Bacterial Type Strains, Phase II (KMG-II): From Individual Species to Whole Genera.</title>
        <authorList>
            <person name="Goeker M."/>
        </authorList>
    </citation>
    <scope>NUCLEOTIDE SEQUENCE [LARGE SCALE GENOMIC DNA]</scope>
    <source>
        <strain evidence="5 6">DSM 16400</strain>
    </source>
</reference>
<dbReference type="Pfam" id="PF13416">
    <property type="entry name" value="SBP_bac_8"/>
    <property type="match status" value="1"/>
</dbReference>
<evidence type="ECO:0000256" key="4">
    <source>
        <dbReference type="ARBA" id="ARBA00022764"/>
    </source>
</evidence>
<comment type="subcellular location">
    <subcellularLocation>
        <location evidence="1">Periplasm</location>
    </subcellularLocation>
</comment>
<name>A0A2M9D5D9_9MICO</name>
<dbReference type="InterPro" id="IPR001188">
    <property type="entry name" value="Sperm_putr-bd"/>
</dbReference>
<evidence type="ECO:0000313" key="6">
    <source>
        <dbReference type="Proteomes" id="UP000231742"/>
    </source>
</evidence>
<proteinExistence type="predicted"/>
<organism evidence="5 6">
    <name type="scientific">Salinibacterium amurskyense</name>
    <dbReference type="NCBI Taxonomy" id="205941"/>
    <lineage>
        <taxon>Bacteria</taxon>
        <taxon>Bacillati</taxon>
        <taxon>Actinomycetota</taxon>
        <taxon>Actinomycetes</taxon>
        <taxon>Micrococcales</taxon>
        <taxon>Microbacteriaceae</taxon>
        <taxon>Salinibacterium</taxon>
    </lineage>
</organism>
<dbReference type="PRINTS" id="PR00909">
    <property type="entry name" value="SPERMDNBNDNG"/>
</dbReference>
<gene>
    <name evidence="5" type="ORF">CLV85_0099</name>
</gene>
<sequence length="393" mass="42842">MSHENPVRILASTAATKVMKSELNRRRFLALSGTTAGAALLAACSPQSGTGSSPQATGGALEGGLSVYSWGDYDDPDLVNEFTADLGPNVTFDSFNSNEELISKLVAARGTSGYDIVVPTGPFLPQMIENGLLSPLNLDLIPNIKHVDPAFLGRDWDPNNEYSISKAWGTTGFVYDKTKITRELTSWKDFIDAAQNEASGKTSVLDDPAPLLGIYYWANGIDWNTTDEADLAAAEEFLTTQLAPHLSAFDSYPGGAAIPQAQQILMQCWNGDARLGIMESDEPERWQWVLGSPDTELWMDNWAIAEGATNPEAAHAFINYVLTPEAAVRQLDYTGYQTGTSGIEDLARDAELEMLDLVFFDEETIKTMHTQTISEAQQRIVEIWDKTKVAAGS</sequence>
<protein>
    <submittedName>
        <fullName evidence="5">Spermidine/putrescine transport system substrate-binding protein</fullName>
    </submittedName>
</protein>
<dbReference type="InterPro" id="IPR006311">
    <property type="entry name" value="TAT_signal"/>
</dbReference>
<dbReference type="GO" id="GO:0019808">
    <property type="term" value="F:polyamine binding"/>
    <property type="evidence" value="ECO:0007669"/>
    <property type="project" value="InterPro"/>
</dbReference>
<keyword evidence="6" id="KW-1185">Reference proteome</keyword>
<dbReference type="PANTHER" id="PTHR30222">
    <property type="entry name" value="SPERMIDINE/PUTRESCINE-BINDING PERIPLASMIC PROTEIN"/>
    <property type="match status" value="1"/>
</dbReference>
<dbReference type="OrthoDB" id="9769319at2"/>
<dbReference type="Gene3D" id="3.40.190.10">
    <property type="entry name" value="Periplasmic binding protein-like II"/>
    <property type="match status" value="2"/>
</dbReference>
<dbReference type="InterPro" id="IPR006059">
    <property type="entry name" value="SBP"/>
</dbReference>
<evidence type="ECO:0000256" key="3">
    <source>
        <dbReference type="ARBA" id="ARBA00022729"/>
    </source>
</evidence>
<evidence type="ECO:0000256" key="2">
    <source>
        <dbReference type="ARBA" id="ARBA00022448"/>
    </source>
</evidence>
<comment type="caution">
    <text evidence="5">The sequence shown here is derived from an EMBL/GenBank/DDBJ whole genome shotgun (WGS) entry which is preliminary data.</text>
</comment>
<evidence type="ECO:0000256" key="1">
    <source>
        <dbReference type="ARBA" id="ARBA00004418"/>
    </source>
</evidence>
<dbReference type="GO" id="GO:0015846">
    <property type="term" value="P:polyamine transport"/>
    <property type="evidence" value="ECO:0007669"/>
    <property type="project" value="InterPro"/>
</dbReference>
<dbReference type="PANTHER" id="PTHR30222:SF17">
    <property type="entry name" value="SPERMIDINE_PUTRESCINE-BINDING PERIPLASMIC PROTEIN"/>
    <property type="match status" value="1"/>
</dbReference>
<keyword evidence="2" id="KW-0813">Transport</keyword>
<evidence type="ECO:0000313" key="5">
    <source>
        <dbReference type="EMBL" id="PJJ80932.1"/>
    </source>
</evidence>
<dbReference type="AlphaFoldDB" id="A0A2M9D5D9"/>
<keyword evidence="3" id="KW-0732">Signal</keyword>
<dbReference type="CDD" id="cd13590">
    <property type="entry name" value="PBP2_PotD_PotF_like"/>
    <property type="match status" value="1"/>
</dbReference>
<dbReference type="SUPFAM" id="SSF53850">
    <property type="entry name" value="Periplasmic binding protein-like II"/>
    <property type="match status" value="1"/>
</dbReference>